<dbReference type="Pfam" id="PF03294">
    <property type="entry name" value="Pox_Rap94"/>
    <property type="match status" value="1"/>
</dbReference>
<evidence type="ECO:0000313" key="10">
    <source>
        <dbReference type="EMBL" id="AKR04293.1"/>
    </source>
</evidence>
<evidence type="ECO:0000256" key="9">
    <source>
        <dbReference type="ARBA" id="ARBA00033422"/>
    </source>
</evidence>
<accession>A0A0H4XWR1</accession>
<evidence type="ECO:0000256" key="7">
    <source>
        <dbReference type="ARBA" id="ARBA00023163"/>
    </source>
</evidence>
<dbReference type="GO" id="GO:0003700">
    <property type="term" value="F:DNA-binding transcription factor activity"/>
    <property type="evidence" value="ECO:0007669"/>
    <property type="project" value="InterPro"/>
</dbReference>
<proteinExistence type="inferred from homology"/>
<dbReference type="KEGG" id="vg:25392336"/>
<evidence type="ECO:0000256" key="2">
    <source>
        <dbReference type="ARBA" id="ARBA00007680"/>
    </source>
</evidence>
<keyword evidence="7" id="KW-0804">Transcription</keyword>
<dbReference type="RefSeq" id="YP_009162541.1">
    <property type="nucleotide sequence ID" value="NC_027707.1"/>
</dbReference>
<keyword evidence="6" id="KW-0805">Transcription regulation</keyword>
<dbReference type="GO" id="GO:0044423">
    <property type="term" value="C:virion component"/>
    <property type="evidence" value="ECO:0007669"/>
    <property type="project" value="UniProtKB-KW"/>
</dbReference>
<comment type="subcellular location">
    <subcellularLocation>
        <location evidence="1">Virion</location>
    </subcellularLocation>
</comment>
<evidence type="ECO:0000256" key="5">
    <source>
        <dbReference type="ARBA" id="ARBA00022844"/>
    </source>
</evidence>
<evidence type="ECO:0000256" key="8">
    <source>
        <dbReference type="ARBA" id="ARBA00032150"/>
    </source>
</evidence>
<protein>
    <recommendedName>
        <fullName evidence="3">RNA polymerase-associated transcription-specificity factor RAP94</fullName>
    </recommendedName>
    <alternativeName>
        <fullName evidence="8">Protein H4</fullName>
    </alternativeName>
    <alternativeName>
        <fullName evidence="9">RPO-associated protein of 94 kDa</fullName>
    </alternativeName>
</protein>
<dbReference type="OrthoDB" id="375at10239"/>
<reference evidence="10 11" key="1">
    <citation type="journal article" date="2015" name="J. Virol.">
        <title>Salmon gill poxvirus, the deepest representative of the Chordopoxvirinae.</title>
        <authorList>
            <person name="Gjessing M.C."/>
            <person name="Yutin N."/>
            <person name="Tengs T."/>
            <person name="Senkevich T."/>
            <person name="Koonin E.V."/>
            <person name="Ronning H.P."/>
            <person name="Alarson M."/>
            <person name="Ylving S."/>
            <person name="Lie K.-I."/>
            <person name="Saure B."/>
            <person name="Tran L."/>
            <person name="Moss B."/>
            <person name="Dale O.B."/>
        </authorList>
    </citation>
    <scope>NUCLEOTIDE SEQUENCE [LARGE SCALE GENOMIC DNA]</scope>
    <source>
        <strain evidence="10">2012-04-F277-L3G</strain>
    </source>
</reference>
<dbReference type="GO" id="GO:0006353">
    <property type="term" value="P:DNA-templated transcription termination"/>
    <property type="evidence" value="ECO:0007669"/>
    <property type="project" value="UniProtKB-KW"/>
</dbReference>
<keyword evidence="5" id="KW-0946">Virion</keyword>
<evidence type="ECO:0000313" key="11">
    <source>
        <dbReference type="Proteomes" id="UP000105007"/>
    </source>
</evidence>
<organism evidence="10 11">
    <name type="scientific">Salmon gill poxvirus</name>
    <dbReference type="NCBI Taxonomy" id="1680908"/>
    <lineage>
        <taxon>Viruses</taxon>
        <taxon>Varidnaviria</taxon>
        <taxon>Bamfordvirae</taxon>
        <taxon>Nucleocytoviricota</taxon>
        <taxon>Pokkesviricetes</taxon>
        <taxon>Chitovirales</taxon>
        <taxon>Poxviridae</taxon>
        <taxon>Chordopoxvirinae</taxon>
        <taxon>Salmonpoxvirus</taxon>
        <taxon>Salmonpoxvirus gillpox</taxon>
        <taxon>Salmon gillpox virus</taxon>
    </lineage>
</organism>
<dbReference type="GeneID" id="25392336"/>
<comment type="similarity">
    <text evidence="2">Belongs to the poxviridae protein RAP94 family.</text>
</comment>
<evidence type="ECO:0000256" key="3">
    <source>
        <dbReference type="ARBA" id="ARBA00019543"/>
    </source>
</evidence>
<sequence>MDDIIDVIIKKIRNFFHKSLELPNFDDFLEQEKVLFTNNLYGVQDMDMADIRLLFTTIYQNPETSDSELKEVFVNKGQIFEKDVVISLSYDLYHSENNLVKPFFNWVWNSLEIITRPKQIWSMEHNSTVHILKNHKPDSGKMSSSLSGKLTSKIISVPINFETLLSHLIVNYPKYSFNKNFIEFKFGSRNIGVNVTRSKPKFPHVVEFNINPKTNELIMFRIDDNVACKNMELRHEGHVVPIRTTFALDDSTFDVLTKALISTFDATYITKYVSLAFMIKHLNDFYVFFLAKDVQTRLSGVSKITYREKTPTVEIDFPKIWKQSRTLKQMPCEHTSLLKEILKPSPDQFDNLQKFSEKYIHTIDQMTVCNICGEFLQMFNEQFSEIKKINGKIVIPVFTNIFSNEPYSQFVKGQRVLSDYIMSFDNIFKTKRWNYNGNIYKMVLDQMIEIDKHKIEYQARYKNEIQKGLFFVRLAANLFETKSDELFYKAKTTNISVLIALGIIGTMNLDEFMSVITNRNQLVEYVKAGTDQSLTERLFKNTCLDIIFEFLLKIKFIDKVDRPMIETIFEFYYYHLTPELQSLFKILKEDVVIGVVTVVGTNIYKDYASNIIREKETSEIININDNYMIRNIPTTEQVNIEVTPESYQFDKYDGHEFSLNSDVIVKEYEYIKSNIEYALSYNGRIVMDHGFTEKQVYIMSHNGKKKIIDREIVCDTSPLKYEGNMFMAFLKFGDPFPFSDTISEKHLNIKMVGWNYIALRIFNIDVPLYYFGVETENGDYIRNDVELWWTGIIMYYLKLSSIKQCLIDNDENIKILYKDFL</sequence>
<evidence type="ECO:0000256" key="4">
    <source>
        <dbReference type="ARBA" id="ARBA00022472"/>
    </source>
</evidence>
<dbReference type="EMBL" id="KT159937">
    <property type="protein sequence ID" value="AKR04293.1"/>
    <property type="molecule type" value="Genomic_DNA"/>
</dbReference>
<keyword evidence="11" id="KW-1185">Reference proteome</keyword>
<dbReference type="InterPro" id="IPR004974">
    <property type="entry name" value="Pox_Rap94"/>
</dbReference>
<evidence type="ECO:0000256" key="6">
    <source>
        <dbReference type="ARBA" id="ARBA00023015"/>
    </source>
</evidence>
<gene>
    <name evidence="10" type="ORF">SGPV169</name>
</gene>
<keyword evidence="4" id="KW-0806">Transcription termination</keyword>
<evidence type="ECO:0000256" key="1">
    <source>
        <dbReference type="ARBA" id="ARBA00004328"/>
    </source>
</evidence>
<dbReference type="Proteomes" id="UP000105007">
    <property type="component" value="Segment"/>
</dbReference>
<name>A0A0H4XWR1_9POXV</name>